<name>A0A6S7IBG7_PARCT</name>
<dbReference type="AlphaFoldDB" id="A0A6S7IBG7"/>
<reference evidence="1" key="1">
    <citation type="submission" date="2020-04" db="EMBL/GenBank/DDBJ databases">
        <authorList>
            <person name="Alioto T."/>
            <person name="Alioto T."/>
            <person name="Gomez Garrido J."/>
        </authorList>
    </citation>
    <scope>NUCLEOTIDE SEQUENCE</scope>
    <source>
        <strain evidence="1">A484AB</strain>
    </source>
</reference>
<protein>
    <submittedName>
        <fullName evidence="1">Uncharacterized protein</fullName>
    </submittedName>
</protein>
<evidence type="ECO:0000313" key="2">
    <source>
        <dbReference type="Proteomes" id="UP001152795"/>
    </source>
</evidence>
<organism evidence="1 2">
    <name type="scientific">Paramuricea clavata</name>
    <name type="common">Red gorgonian</name>
    <name type="synonym">Violescent sea-whip</name>
    <dbReference type="NCBI Taxonomy" id="317549"/>
    <lineage>
        <taxon>Eukaryota</taxon>
        <taxon>Metazoa</taxon>
        <taxon>Cnidaria</taxon>
        <taxon>Anthozoa</taxon>
        <taxon>Octocorallia</taxon>
        <taxon>Malacalcyonacea</taxon>
        <taxon>Plexauridae</taxon>
        <taxon>Paramuricea</taxon>
    </lineage>
</organism>
<feature type="non-terminal residue" evidence="1">
    <location>
        <position position="1"/>
    </location>
</feature>
<dbReference type="Proteomes" id="UP001152795">
    <property type="component" value="Unassembled WGS sequence"/>
</dbReference>
<accession>A0A6S7IBG7</accession>
<gene>
    <name evidence="1" type="ORF">PACLA_8A043125</name>
</gene>
<comment type="caution">
    <text evidence="1">The sequence shown here is derived from an EMBL/GenBank/DDBJ whole genome shotgun (WGS) entry which is preliminary data.</text>
</comment>
<proteinExistence type="predicted"/>
<evidence type="ECO:0000313" key="1">
    <source>
        <dbReference type="EMBL" id="CAB4016074.1"/>
    </source>
</evidence>
<sequence length="49" mass="5791">FQITTLLWESQQNNRLHMPIYMDHSGPVWLSMEIQVTFIYPLQVNLSVA</sequence>
<dbReference type="EMBL" id="CACRXK020008961">
    <property type="protein sequence ID" value="CAB4016074.1"/>
    <property type="molecule type" value="Genomic_DNA"/>
</dbReference>
<keyword evidence="2" id="KW-1185">Reference proteome</keyword>